<keyword evidence="4 5" id="KW-0408">Iron</keyword>
<dbReference type="OMA" id="MIRCIAN"/>
<evidence type="ECO:0000256" key="6">
    <source>
        <dbReference type="RuleBase" id="RU000461"/>
    </source>
</evidence>
<keyword evidence="3 6" id="KW-0560">Oxidoreductase</keyword>
<feature type="binding site" description="axial binding residue" evidence="5">
    <location>
        <position position="371"/>
    </location>
    <ligand>
        <name>heme</name>
        <dbReference type="ChEBI" id="CHEBI:30413"/>
    </ligand>
    <ligandPart>
        <name>Fe</name>
        <dbReference type="ChEBI" id="CHEBI:18248"/>
    </ligandPart>
</feature>
<dbReference type="Gramene" id="KZM85715">
    <property type="protein sequence ID" value="KZM85715"/>
    <property type="gene ID" value="DCAR_026863"/>
</dbReference>
<keyword evidence="9" id="KW-1185">Reference proteome</keyword>
<dbReference type="OrthoDB" id="1055148at2759"/>
<comment type="similarity">
    <text evidence="1 6">Belongs to the cytochrome P450 family.</text>
</comment>
<dbReference type="Gene3D" id="1.10.630.10">
    <property type="entry name" value="Cytochrome P450"/>
    <property type="match status" value="1"/>
</dbReference>
<evidence type="ECO:0000256" key="5">
    <source>
        <dbReference type="PIRSR" id="PIRSR602401-1"/>
    </source>
</evidence>
<accession>A0A175YQ16</accession>
<dbReference type="STRING" id="79200.A0A175YQ16"/>
<dbReference type="InterPro" id="IPR002401">
    <property type="entry name" value="Cyt_P450_E_grp-I"/>
</dbReference>
<protein>
    <recommendedName>
        <fullName evidence="10">Cytochrome P450</fullName>
    </recommendedName>
</protein>
<dbReference type="GO" id="GO:0005506">
    <property type="term" value="F:iron ion binding"/>
    <property type="evidence" value="ECO:0007669"/>
    <property type="project" value="InterPro"/>
</dbReference>
<dbReference type="PANTHER" id="PTHR47950">
    <property type="entry name" value="CYTOCHROME P450, FAMILY 76, SUBFAMILY C, POLYPEPTIDE 5-RELATED"/>
    <property type="match status" value="1"/>
</dbReference>
<evidence type="ECO:0000256" key="1">
    <source>
        <dbReference type="ARBA" id="ARBA00010617"/>
    </source>
</evidence>
<comment type="cofactor">
    <cofactor evidence="5">
        <name>heme</name>
        <dbReference type="ChEBI" id="CHEBI:30413"/>
    </cofactor>
</comment>
<evidence type="ECO:0000256" key="3">
    <source>
        <dbReference type="ARBA" id="ARBA00023002"/>
    </source>
</evidence>
<evidence type="ECO:0000256" key="2">
    <source>
        <dbReference type="ARBA" id="ARBA00022723"/>
    </source>
</evidence>
<gene>
    <name evidence="7" type="ORF">DCAR_026863</name>
    <name evidence="8" type="ORF">DCAR_0832718</name>
</gene>
<keyword evidence="6" id="KW-0503">Monooxygenase</keyword>
<name>A0A175YQ16_DAUCS</name>
<dbReference type="GO" id="GO:0004497">
    <property type="term" value="F:monooxygenase activity"/>
    <property type="evidence" value="ECO:0007669"/>
    <property type="project" value="UniProtKB-KW"/>
</dbReference>
<sequence>MVILSAGAAEELFKNHDLSFVDRFTNDSMRSHDHYTVSIAFGSYNAYWRTLRRICASELFANKRINNTVLIRQKCVDEMLLWIENEVKKSTSSSIVVRDFVFPALFNMIGNLTLSHNLVDPQSEMSSEFCTALAGFHESVGRPNISDLLPWLRRLDLQGIRKASDYSLAKAKEIISAFVKERVIEREIKHEPSSEQKDFLDVLLDYRGTGKDEPAELSESQVTVFLMEMFFAGTDTSSATIEWAMSELLTNPDRLKKIRAELASVVGANRKLQETDIENLPYLRAIVEETLRLHPPAPLLIPRKAVQDTNFMGYSILRNTQVMINCWAIGRDEESWEDALCFKPERFLDSDTNYKGQSFEFIPFGAGRRMCPAVPLAHRMVHLILGSLLHHFEWELCEDGGVIDMRETMGVTAKKLEALQAIPKRKTA</sequence>
<organism evidence="7">
    <name type="scientific">Daucus carota subsp. sativus</name>
    <name type="common">Carrot</name>
    <dbReference type="NCBI Taxonomy" id="79200"/>
    <lineage>
        <taxon>Eukaryota</taxon>
        <taxon>Viridiplantae</taxon>
        <taxon>Streptophyta</taxon>
        <taxon>Embryophyta</taxon>
        <taxon>Tracheophyta</taxon>
        <taxon>Spermatophyta</taxon>
        <taxon>Magnoliopsida</taxon>
        <taxon>eudicotyledons</taxon>
        <taxon>Gunneridae</taxon>
        <taxon>Pentapetalae</taxon>
        <taxon>asterids</taxon>
        <taxon>campanulids</taxon>
        <taxon>Apiales</taxon>
        <taxon>Apiaceae</taxon>
        <taxon>Apioideae</taxon>
        <taxon>Scandiceae</taxon>
        <taxon>Daucinae</taxon>
        <taxon>Daucus</taxon>
        <taxon>Daucus sect. Daucus</taxon>
    </lineage>
</organism>
<dbReference type="InterPro" id="IPR001128">
    <property type="entry name" value="Cyt_P450"/>
</dbReference>
<evidence type="ECO:0000313" key="7">
    <source>
        <dbReference type="EMBL" id="KZM85715.1"/>
    </source>
</evidence>
<proteinExistence type="inferred from homology"/>
<evidence type="ECO:0008006" key="10">
    <source>
        <dbReference type="Google" id="ProtNLM"/>
    </source>
</evidence>
<keyword evidence="5 6" id="KW-0349">Heme</keyword>
<dbReference type="PANTHER" id="PTHR47950:SF14">
    <property type="entry name" value="CYTOCHROME P450 76A2-LIKE ISOFORM X1"/>
    <property type="match status" value="1"/>
</dbReference>
<reference evidence="7" key="1">
    <citation type="journal article" date="2016" name="Nat. Genet.">
        <title>A high-quality carrot genome assembly provides new insights into carotenoid accumulation and asterid genome evolution.</title>
        <authorList>
            <person name="Iorizzo M."/>
            <person name="Ellison S."/>
            <person name="Senalik D."/>
            <person name="Zeng P."/>
            <person name="Satapoomin P."/>
            <person name="Huang J."/>
            <person name="Bowman M."/>
            <person name="Iovene M."/>
            <person name="Sanseverino W."/>
            <person name="Cavagnaro P."/>
            <person name="Yildiz M."/>
            <person name="Macko-Podgorni A."/>
            <person name="Moranska E."/>
            <person name="Grzebelus E."/>
            <person name="Grzebelus D."/>
            <person name="Ashrafi H."/>
            <person name="Zheng Z."/>
            <person name="Cheng S."/>
            <person name="Spooner D."/>
            <person name="Van Deynze A."/>
            <person name="Simon P."/>
        </authorList>
    </citation>
    <scope>NUCLEOTIDE SEQUENCE [LARGE SCALE GENOMIC DNA]</scope>
    <source>
        <tissue evidence="7">Leaf</tissue>
    </source>
</reference>
<dbReference type="SUPFAM" id="SSF48264">
    <property type="entry name" value="Cytochrome P450"/>
    <property type="match status" value="1"/>
</dbReference>
<dbReference type="GO" id="GO:0020037">
    <property type="term" value="F:heme binding"/>
    <property type="evidence" value="ECO:0007669"/>
    <property type="project" value="InterPro"/>
</dbReference>
<dbReference type="GO" id="GO:0016705">
    <property type="term" value="F:oxidoreductase activity, acting on paired donors, with incorporation or reduction of molecular oxygen"/>
    <property type="evidence" value="ECO:0007669"/>
    <property type="project" value="InterPro"/>
</dbReference>
<evidence type="ECO:0000256" key="4">
    <source>
        <dbReference type="ARBA" id="ARBA00023004"/>
    </source>
</evidence>
<evidence type="ECO:0000313" key="8">
    <source>
        <dbReference type="EMBL" id="WOH13209.1"/>
    </source>
</evidence>
<evidence type="ECO:0000313" key="9">
    <source>
        <dbReference type="Proteomes" id="UP000077755"/>
    </source>
</evidence>
<dbReference type="AlphaFoldDB" id="A0A175YQ16"/>
<reference evidence="8" key="2">
    <citation type="submission" date="2022-03" db="EMBL/GenBank/DDBJ databases">
        <title>Draft title - Genomic analysis of global carrot germplasm unveils the trajectory of domestication and the origin of high carotenoid orange carrot.</title>
        <authorList>
            <person name="Iorizzo M."/>
            <person name="Ellison S."/>
            <person name="Senalik D."/>
            <person name="Macko-Podgorni A."/>
            <person name="Grzebelus D."/>
            <person name="Bostan H."/>
            <person name="Rolling W."/>
            <person name="Curaba J."/>
            <person name="Simon P."/>
        </authorList>
    </citation>
    <scope>NUCLEOTIDE SEQUENCE</scope>
    <source>
        <tissue evidence="8">Leaf</tissue>
    </source>
</reference>
<dbReference type="PRINTS" id="PR00463">
    <property type="entry name" value="EP450I"/>
</dbReference>
<dbReference type="Proteomes" id="UP000077755">
    <property type="component" value="Chromosome 8"/>
</dbReference>
<dbReference type="PROSITE" id="PS00086">
    <property type="entry name" value="CYTOCHROME_P450"/>
    <property type="match status" value="1"/>
</dbReference>
<dbReference type="FunFam" id="1.10.630.10:FF:000163">
    <property type="entry name" value="Geraniol 8-hydroxylase"/>
    <property type="match status" value="1"/>
</dbReference>
<dbReference type="Pfam" id="PF00067">
    <property type="entry name" value="p450"/>
    <property type="match status" value="1"/>
</dbReference>
<dbReference type="EMBL" id="CP093350">
    <property type="protein sequence ID" value="WOH13209.1"/>
    <property type="molecule type" value="Genomic_DNA"/>
</dbReference>
<dbReference type="EMBL" id="LNRQ01000008">
    <property type="protein sequence ID" value="KZM85715.1"/>
    <property type="molecule type" value="Genomic_DNA"/>
</dbReference>
<keyword evidence="2 5" id="KW-0479">Metal-binding</keyword>
<dbReference type="CDD" id="cd11073">
    <property type="entry name" value="CYP76-like"/>
    <property type="match status" value="1"/>
</dbReference>
<dbReference type="PRINTS" id="PR00385">
    <property type="entry name" value="P450"/>
</dbReference>
<dbReference type="InterPro" id="IPR036396">
    <property type="entry name" value="Cyt_P450_sf"/>
</dbReference>
<dbReference type="InterPro" id="IPR017972">
    <property type="entry name" value="Cyt_P450_CS"/>
</dbReference>
<dbReference type="KEGG" id="dcr:108199221"/>